<dbReference type="RefSeq" id="XP_028876546.1">
    <property type="nucleotide sequence ID" value="XM_029019072.1"/>
</dbReference>
<feature type="domain" description="Beta-catenin-like protein 1 N-terminal" evidence="7">
    <location>
        <begin position="200"/>
        <end position="527"/>
    </location>
</feature>
<evidence type="ECO:0000259" key="7">
    <source>
        <dbReference type="Pfam" id="PF08216"/>
    </source>
</evidence>
<evidence type="ECO:0000256" key="3">
    <source>
        <dbReference type="ARBA" id="ARBA00022737"/>
    </source>
</evidence>
<feature type="compositionally biased region" description="Basic and acidic residues" evidence="6">
    <location>
        <begin position="1"/>
        <end position="11"/>
    </location>
</feature>
<dbReference type="EMBL" id="LRBP01000001">
    <property type="protein sequence ID" value="OII75539.1"/>
    <property type="molecule type" value="Genomic_DNA"/>
</dbReference>
<dbReference type="AlphaFoldDB" id="A0A1J4MQ22"/>
<name>A0A1J4MQ22_9CRYT</name>
<keyword evidence="3" id="KW-0677">Repeat</keyword>
<keyword evidence="9" id="KW-1185">Reference proteome</keyword>
<evidence type="ECO:0000313" key="8">
    <source>
        <dbReference type="EMBL" id="OII75539.1"/>
    </source>
</evidence>
<dbReference type="Proteomes" id="UP000186176">
    <property type="component" value="Unassembled WGS sequence"/>
</dbReference>
<comment type="caution">
    <text evidence="8">The sequence shown here is derived from an EMBL/GenBank/DDBJ whole genome shotgun (WGS) entry which is preliminary data.</text>
</comment>
<accession>A0A1J4MQ22</accession>
<sequence length="551" mass="63912">MKLEKRTRSITDTEDLSEDNGKNKKINRDDSQGISEILGEFKKYIKDFEVEKMYFTLEKINQKEILLSDIEDLITFGFSEMIKESLEKLNYTISLTNDTEENEECGKVLNGLKIKIFKLILNVLLDISEFQDGSSQIGNQDINTLKLKLLLEDGLTFSLLKTVRNIENMYLRNLKAESIFSKKSQDFGELIDHENELLQESILETYFQFLESTIEIDPKKVSKEFTNSEGLFEWLMQIFDNDESFIVDEITSLKMEILSIIFQYIKVSQISTNGINIDKKEVMDKFLVKLATFGLRDGEIGGIKEKEFVHNIVDIICNSLFEEDMRKEFNDLQGLELMVKLIEEKAFMRPLSVKILSFALIDKGEMSNKFIQISGLKLVFALLAHSSKNLTNNEKYIKNRQQQDTDEHLCSIIKSLLQFSTGNDHEMLINKLIENNYLKLKNFLVLRKYYSNKITQALESSQDLQEEDEEQIEIIETIAIDAGLFIVQLIDLIIVYTIYYEKGDINDFEKNVLSKNGVHLDDLKTSIEDYSNSLNQDEKVFNEKILLYLNS</sequence>
<proteinExistence type="predicted"/>
<evidence type="ECO:0000256" key="4">
    <source>
        <dbReference type="ARBA" id="ARBA00023054"/>
    </source>
</evidence>
<keyword evidence="2" id="KW-0597">Phosphoprotein</keyword>
<keyword evidence="5" id="KW-0539">Nucleus</keyword>
<evidence type="ECO:0000256" key="6">
    <source>
        <dbReference type="SAM" id="MobiDB-lite"/>
    </source>
</evidence>
<organism evidence="8 9">
    <name type="scientific">Cryptosporidium ubiquitum</name>
    <dbReference type="NCBI Taxonomy" id="857276"/>
    <lineage>
        <taxon>Eukaryota</taxon>
        <taxon>Sar</taxon>
        <taxon>Alveolata</taxon>
        <taxon>Apicomplexa</taxon>
        <taxon>Conoidasida</taxon>
        <taxon>Coccidia</taxon>
        <taxon>Eucoccidiorida</taxon>
        <taxon>Eimeriorina</taxon>
        <taxon>Cryptosporidiidae</taxon>
        <taxon>Cryptosporidium</taxon>
    </lineage>
</organism>
<dbReference type="InterPro" id="IPR039678">
    <property type="entry name" value="CTNNBL1"/>
</dbReference>
<dbReference type="OrthoDB" id="1898821at2759"/>
<dbReference type="InterPro" id="IPR011989">
    <property type="entry name" value="ARM-like"/>
</dbReference>
<gene>
    <name evidence="8" type="ORF">cubi_02060</name>
</gene>
<dbReference type="GO" id="GO:0005681">
    <property type="term" value="C:spliceosomal complex"/>
    <property type="evidence" value="ECO:0007669"/>
    <property type="project" value="TreeGrafter"/>
</dbReference>
<evidence type="ECO:0000313" key="9">
    <source>
        <dbReference type="Proteomes" id="UP000186176"/>
    </source>
</evidence>
<dbReference type="PANTHER" id="PTHR14978">
    <property type="entry name" value="BETA-CATENIN-LIKE PROTEIN 1 NUCLEAR ASSOCIATED PROTEIN"/>
    <property type="match status" value="1"/>
</dbReference>
<evidence type="ECO:0000256" key="2">
    <source>
        <dbReference type="ARBA" id="ARBA00022553"/>
    </source>
</evidence>
<reference evidence="8 9" key="1">
    <citation type="submission" date="2016-10" db="EMBL/GenBank/DDBJ databases">
        <title>Reductive evolution of mitochondrial metabolism and differential evolution of invasion-related proteins in Cryptosporidium.</title>
        <authorList>
            <person name="Liu S."/>
            <person name="Roellig D.M."/>
            <person name="Guo Y."/>
            <person name="Li N."/>
            <person name="Frace M.A."/>
            <person name="Tang K."/>
            <person name="Zhang L."/>
            <person name="Feng Y."/>
            <person name="Xiao L."/>
        </authorList>
    </citation>
    <scope>NUCLEOTIDE SEQUENCE [LARGE SCALE GENOMIC DNA]</scope>
    <source>
        <strain evidence="8">39726</strain>
    </source>
</reference>
<comment type="subcellular location">
    <subcellularLocation>
        <location evidence="1">Nucleus</location>
    </subcellularLocation>
</comment>
<dbReference type="GeneID" id="39978851"/>
<dbReference type="InterPro" id="IPR013180">
    <property type="entry name" value="CTNNBL1_N"/>
</dbReference>
<feature type="region of interest" description="Disordered" evidence="6">
    <location>
        <begin position="1"/>
        <end position="27"/>
    </location>
</feature>
<evidence type="ECO:0000256" key="5">
    <source>
        <dbReference type="ARBA" id="ARBA00023242"/>
    </source>
</evidence>
<protein>
    <recommendedName>
        <fullName evidence="7">Beta-catenin-like protein 1 N-terminal domain-containing protein</fullName>
    </recommendedName>
</protein>
<dbReference type="Pfam" id="PF08216">
    <property type="entry name" value="CTNNBL"/>
    <property type="match status" value="1"/>
</dbReference>
<evidence type="ECO:0000256" key="1">
    <source>
        <dbReference type="ARBA" id="ARBA00004123"/>
    </source>
</evidence>
<dbReference type="PANTHER" id="PTHR14978:SF0">
    <property type="entry name" value="BETA-CATENIN-LIKE PROTEIN 1"/>
    <property type="match status" value="1"/>
</dbReference>
<keyword evidence="4" id="KW-0175">Coiled coil</keyword>
<dbReference type="VEuPathDB" id="CryptoDB:cubi_02060"/>
<dbReference type="Gene3D" id="1.25.10.10">
    <property type="entry name" value="Leucine-rich Repeat Variant"/>
    <property type="match status" value="1"/>
</dbReference>